<dbReference type="RefSeq" id="WP_091866176.1">
    <property type="nucleotide sequence ID" value="NZ_FNAO01000002.1"/>
</dbReference>
<dbReference type="InterPro" id="IPR006099">
    <property type="entry name" value="MeMalonylCoA_mutase_a/b_cat"/>
</dbReference>
<dbReference type="Gene3D" id="3.20.20.240">
    <property type="entry name" value="Methylmalonyl-CoA mutase"/>
    <property type="match status" value="1"/>
</dbReference>
<gene>
    <name evidence="2" type="ORF">SAMN05421636_102319</name>
</gene>
<dbReference type="EMBL" id="FNAO01000002">
    <property type="protein sequence ID" value="SDD91990.1"/>
    <property type="molecule type" value="Genomic_DNA"/>
</dbReference>
<reference evidence="2 3" key="1">
    <citation type="submission" date="2016-10" db="EMBL/GenBank/DDBJ databases">
        <authorList>
            <person name="de Groot N.N."/>
        </authorList>
    </citation>
    <scope>NUCLEOTIDE SEQUENCE [LARGE SCALE GENOMIC DNA]</scope>
    <source>
        <strain evidence="2 3">DSM 23421</strain>
    </source>
</reference>
<dbReference type="STRING" id="641691.SAMN05421636_102319"/>
<feature type="domain" description="Methylmalonyl-CoA mutase alpha/beta chain catalytic" evidence="1">
    <location>
        <begin position="104"/>
        <end position="426"/>
    </location>
</feature>
<sequence>MEKNLFDEFDPVSAKAWKQQIQYELKGKDYNESLVWESPEGIKTKPFYHADDLENINLRPSGKLSWRIAQDIFVADSAKANEKARDALQRGAESLIFTVPSESVDLETLLRGIDLDAVPIHFSFQFLSTDYVKKAITLAGKATGNIHLHIDCIGKLARTGNWFLDREHDFDMIEDILAASKQNGTTDTLAIDASLYQNSGANSVQQLAYALAHANEYLNRYDPKSIGEITFKIAIGGTYFFEIAKIRALRKLWEALAAEYQVPTKCHILAIPSKRNKTLYAYNVNLLRSSTECMSAILGGADTVCNLPYDSMYHKDNEFAERIARNQLLILKEESFFDAIDNPADGSYYIESLTQQLADNALLLFKDIEANGGFLKQLKDHTIQRKIKESAAKEQHLFDTGKEILVGTNAYLNVADKMKDTMELYPFVKIKHCKTLIEPIIERRLAENVEKERLTGEGWKQ</sequence>
<dbReference type="OrthoDB" id="9762378at2"/>
<organism evidence="2 3">
    <name type="scientific">Pricia antarctica</name>
    <dbReference type="NCBI Taxonomy" id="641691"/>
    <lineage>
        <taxon>Bacteria</taxon>
        <taxon>Pseudomonadati</taxon>
        <taxon>Bacteroidota</taxon>
        <taxon>Flavobacteriia</taxon>
        <taxon>Flavobacteriales</taxon>
        <taxon>Flavobacteriaceae</taxon>
        <taxon>Pricia</taxon>
    </lineage>
</organism>
<dbReference type="PANTHER" id="PTHR48101:SF1">
    <property type="entry name" value="METHYLMALONYL-COA MUTASE, LARGE SUBUNIT"/>
    <property type="match status" value="1"/>
</dbReference>
<dbReference type="Proteomes" id="UP000199109">
    <property type="component" value="Unassembled WGS sequence"/>
</dbReference>
<evidence type="ECO:0000313" key="2">
    <source>
        <dbReference type="EMBL" id="SDD91990.1"/>
    </source>
</evidence>
<evidence type="ECO:0000313" key="3">
    <source>
        <dbReference type="Proteomes" id="UP000199109"/>
    </source>
</evidence>
<keyword evidence="3" id="KW-1185">Reference proteome</keyword>
<dbReference type="CDD" id="cd03677">
    <property type="entry name" value="MM_CoA_mutase_beta"/>
    <property type="match status" value="1"/>
</dbReference>
<dbReference type="InterPro" id="IPR016176">
    <property type="entry name" value="Cbl-dep_enz_cat"/>
</dbReference>
<dbReference type="SUPFAM" id="SSF51703">
    <property type="entry name" value="Cobalamin (vitamin B12)-dependent enzymes"/>
    <property type="match status" value="1"/>
</dbReference>
<accession>A0A1G6YNV0</accession>
<dbReference type="AlphaFoldDB" id="A0A1G6YNV0"/>
<protein>
    <submittedName>
        <fullName evidence="2">Heterodimeric methylmalonyl-CoA mutase small subunit</fullName>
    </submittedName>
</protein>
<dbReference type="Pfam" id="PF01642">
    <property type="entry name" value="MM_CoA_mutase"/>
    <property type="match status" value="1"/>
</dbReference>
<name>A0A1G6YNV0_9FLAO</name>
<proteinExistence type="predicted"/>
<dbReference type="PANTHER" id="PTHR48101">
    <property type="entry name" value="METHYLMALONYL-COA MUTASE, MITOCHONDRIAL-RELATED"/>
    <property type="match status" value="1"/>
</dbReference>
<evidence type="ECO:0000259" key="1">
    <source>
        <dbReference type="Pfam" id="PF01642"/>
    </source>
</evidence>
<dbReference type="GO" id="GO:0016866">
    <property type="term" value="F:intramolecular transferase activity"/>
    <property type="evidence" value="ECO:0007669"/>
    <property type="project" value="InterPro"/>
</dbReference>
<dbReference type="GO" id="GO:0031419">
    <property type="term" value="F:cobalamin binding"/>
    <property type="evidence" value="ECO:0007669"/>
    <property type="project" value="InterPro"/>
</dbReference>